<reference evidence="4 5" key="1">
    <citation type="journal article" date="2024" name="G3 (Bethesda)">
        <title>Genome assembly of Hibiscus sabdariffa L. provides insights into metabolisms of medicinal natural products.</title>
        <authorList>
            <person name="Kim T."/>
        </authorList>
    </citation>
    <scope>NUCLEOTIDE SEQUENCE [LARGE SCALE GENOMIC DNA]</scope>
    <source>
        <strain evidence="4">TK-2024</strain>
        <tissue evidence="4">Old leaves</tissue>
    </source>
</reference>
<evidence type="ECO:0000313" key="5">
    <source>
        <dbReference type="Proteomes" id="UP001472677"/>
    </source>
</evidence>
<proteinExistence type="inferred from homology"/>
<comment type="caution">
    <text evidence="4">The sequence shown here is derived from an EMBL/GenBank/DDBJ whole genome shotgun (WGS) entry which is preliminary data.</text>
</comment>
<sequence>MYSTSKFVSLVKKLWMSKPKQCSYDRLPGTDVEDDVKAVQTRRGYVAIYVGQEAKRFEVPIKYLSCVAFQELLNRSHADDLDAKIDGPITVVCSSEMFKKMLKEAKHHFI</sequence>
<evidence type="ECO:0000256" key="2">
    <source>
        <dbReference type="ARBA" id="ARBA00022473"/>
    </source>
</evidence>
<dbReference type="Pfam" id="PF02519">
    <property type="entry name" value="Auxin_inducible"/>
    <property type="match status" value="1"/>
</dbReference>
<dbReference type="InterPro" id="IPR003676">
    <property type="entry name" value="SAUR_fam"/>
</dbReference>
<dbReference type="Proteomes" id="UP001472677">
    <property type="component" value="Unassembled WGS sequence"/>
</dbReference>
<protein>
    <submittedName>
        <fullName evidence="4">Uncharacterized protein</fullName>
    </submittedName>
</protein>
<keyword evidence="2" id="KW-0217">Developmental protein</keyword>
<dbReference type="PANTHER" id="PTHR31374:SF311">
    <property type="entry name" value="SMALL AUXIN-UP RNA"/>
    <property type="match status" value="1"/>
</dbReference>
<keyword evidence="5" id="KW-1185">Reference proteome</keyword>
<evidence type="ECO:0000313" key="4">
    <source>
        <dbReference type="EMBL" id="KAK8556354.1"/>
    </source>
</evidence>
<keyword evidence="3" id="KW-0341">Growth regulation</keyword>
<evidence type="ECO:0000256" key="1">
    <source>
        <dbReference type="ARBA" id="ARBA00006974"/>
    </source>
</evidence>
<comment type="similarity">
    <text evidence="1">Belongs to the ARG7 family.</text>
</comment>
<gene>
    <name evidence="4" type="ORF">V6N12_002760</name>
</gene>
<evidence type="ECO:0000256" key="3">
    <source>
        <dbReference type="ARBA" id="ARBA00022604"/>
    </source>
</evidence>
<name>A0ABR2E9X7_9ROSI</name>
<accession>A0ABR2E9X7</accession>
<dbReference type="PANTHER" id="PTHR31374">
    <property type="entry name" value="AUXIN-INDUCED PROTEIN-LIKE-RELATED"/>
    <property type="match status" value="1"/>
</dbReference>
<dbReference type="EMBL" id="JBBPBM010000017">
    <property type="protein sequence ID" value="KAK8556354.1"/>
    <property type="molecule type" value="Genomic_DNA"/>
</dbReference>
<organism evidence="4 5">
    <name type="scientific">Hibiscus sabdariffa</name>
    <name type="common">roselle</name>
    <dbReference type="NCBI Taxonomy" id="183260"/>
    <lineage>
        <taxon>Eukaryota</taxon>
        <taxon>Viridiplantae</taxon>
        <taxon>Streptophyta</taxon>
        <taxon>Embryophyta</taxon>
        <taxon>Tracheophyta</taxon>
        <taxon>Spermatophyta</taxon>
        <taxon>Magnoliopsida</taxon>
        <taxon>eudicotyledons</taxon>
        <taxon>Gunneridae</taxon>
        <taxon>Pentapetalae</taxon>
        <taxon>rosids</taxon>
        <taxon>malvids</taxon>
        <taxon>Malvales</taxon>
        <taxon>Malvaceae</taxon>
        <taxon>Malvoideae</taxon>
        <taxon>Hibiscus</taxon>
    </lineage>
</organism>